<dbReference type="Gene3D" id="3.30.70.270">
    <property type="match status" value="1"/>
</dbReference>
<dbReference type="Proteomes" id="UP001589748">
    <property type="component" value="Unassembled WGS sequence"/>
</dbReference>
<reference evidence="4 5" key="1">
    <citation type="submission" date="2024-09" db="EMBL/GenBank/DDBJ databases">
        <authorList>
            <person name="Sun Q."/>
            <person name="Mori K."/>
        </authorList>
    </citation>
    <scope>NUCLEOTIDE SEQUENCE [LARGE SCALE GENOMIC DNA]</scope>
    <source>
        <strain evidence="4 5">TISTR 1856</strain>
    </source>
</reference>
<gene>
    <name evidence="4" type="ORF">ACFFVI_03270</name>
</gene>
<keyword evidence="2" id="KW-1133">Transmembrane helix</keyword>
<dbReference type="EMBL" id="JBHMDM010000001">
    <property type="protein sequence ID" value="MFB9375982.1"/>
    <property type="molecule type" value="Genomic_DNA"/>
</dbReference>
<dbReference type="NCBIfam" id="TIGR00254">
    <property type="entry name" value="GGDEF"/>
    <property type="match status" value="1"/>
</dbReference>
<proteinExistence type="predicted"/>
<feature type="domain" description="GGDEF" evidence="3">
    <location>
        <begin position="131"/>
        <end position="259"/>
    </location>
</feature>
<feature type="transmembrane region" description="Helical" evidence="2">
    <location>
        <begin position="21"/>
        <end position="43"/>
    </location>
</feature>
<dbReference type="PANTHER" id="PTHR45138:SF9">
    <property type="entry name" value="DIGUANYLATE CYCLASE DGCM-RELATED"/>
    <property type="match status" value="1"/>
</dbReference>
<dbReference type="InterPro" id="IPR043128">
    <property type="entry name" value="Rev_trsase/Diguanyl_cyclase"/>
</dbReference>
<feature type="transmembrane region" description="Helical" evidence="2">
    <location>
        <begin position="58"/>
        <end position="78"/>
    </location>
</feature>
<evidence type="ECO:0000256" key="1">
    <source>
        <dbReference type="SAM" id="Coils"/>
    </source>
</evidence>
<keyword evidence="1" id="KW-0175">Coiled coil</keyword>
<dbReference type="PROSITE" id="PS50887">
    <property type="entry name" value="GGDEF"/>
    <property type="match status" value="1"/>
</dbReference>
<dbReference type="PANTHER" id="PTHR45138">
    <property type="entry name" value="REGULATORY COMPONENTS OF SENSORY TRANSDUCTION SYSTEM"/>
    <property type="match status" value="1"/>
</dbReference>
<feature type="coiled-coil region" evidence="1">
    <location>
        <begin position="82"/>
        <end position="109"/>
    </location>
</feature>
<dbReference type="SUPFAM" id="SSF55073">
    <property type="entry name" value="Nucleotide cyclase"/>
    <property type="match status" value="1"/>
</dbReference>
<keyword evidence="2" id="KW-0472">Membrane</keyword>
<dbReference type="CDD" id="cd01949">
    <property type="entry name" value="GGDEF"/>
    <property type="match status" value="1"/>
</dbReference>
<evidence type="ECO:0000256" key="2">
    <source>
        <dbReference type="SAM" id="Phobius"/>
    </source>
</evidence>
<dbReference type="Pfam" id="PF00990">
    <property type="entry name" value="GGDEF"/>
    <property type="match status" value="1"/>
</dbReference>
<comment type="caution">
    <text evidence="4">The sequence shown here is derived from an EMBL/GenBank/DDBJ whole genome shotgun (WGS) entry which is preliminary data.</text>
</comment>
<evidence type="ECO:0000313" key="4">
    <source>
        <dbReference type="EMBL" id="MFB9375982.1"/>
    </source>
</evidence>
<protein>
    <submittedName>
        <fullName evidence="4">GGDEF domain-containing protein</fullName>
    </submittedName>
</protein>
<dbReference type="InterPro" id="IPR000160">
    <property type="entry name" value="GGDEF_dom"/>
</dbReference>
<dbReference type="RefSeq" id="WP_380139578.1">
    <property type="nucleotide sequence ID" value="NZ_JBHLUI010000012.1"/>
</dbReference>
<keyword evidence="2" id="KW-0812">Transmembrane</keyword>
<accession>A0ABV5LPI6</accession>
<name>A0ABV5LPI6_9ACTN</name>
<evidence type="ECO:0000313" key="5">
    <source>
        <dbReference type="Proteomes" id="UP001589748"/>
    </source>
</evidence>
<dbReference type="InterPro" id="IPR029787">
    <property type="entry name" value="Nucleotide_cyclase"/>
</dbReference>
<organism evidence="4 5">
    <name type="scientific">Kineococcus gynurae</name>
    <dbReference type="NCBI Taxonomy" id="452979"/>
    <lineage>
        <taxon>Bacteria</taxon>
        <taxon>Bacillati</taxon>
        <taxon>Actinomycetota</taxon>
        <taxon>Actinomycetes</taxon>
        <taxon>Kineosporiales</taxon>
        <taxon>Kineosporiaceae</taxon>
        <taxon>Kineococcus</taxon>
    </lineage>
</organism>
<dbReference type="InterPro" id="IPR050469">
    <property type="entry name" value="Diguanylate_Cyclase"/>
</dbReference>
<evidence type="ECO:0000259" key="3">
    <source>
        <dbReference type="PROSITE" id="PS50887"/>
    </source>
</evidence>
<sequence>MGRRRGVGSRGSARRPVVRPTLVWVLTAAVLSWTLTHLVYLVFDLDFGSGVGAEVADWAPLILPLLIAPITTLPGILLQNRLAEANERLAEEVTRRIEAQAELERLSRTDPLTGVANRRGFFEDVARVPEGAGILVVVDLDGFKAVNDGHGHAAGDAVLRAVADVLRDAARPSEGFVARIGGDEFVALLPARAQPVVGELTRRLAAVGVHLDDGTRLITSASVGHAAWSAGQDVDTALAAADAGMYADKRSRRPTDGVR</sequence>
<keyword evidence="5" id="KW-1185">Reference proteome</keyword>
<dbReference type="SMART" id="SM00267">
    <property type="entry name" value="GGDEF"/>
    <property type="match status" value="1"/>
</dbReference>